<dbReference type="GO" id="GO:0017056">
    <property type="term" value="F:structural constituent of nuclear pore"/>
    <property type="evidence" value="ECO:0007669"/>
    <property type="project" value="UniProtKB-UniRule"/>
</dbReference>
<comment type="similarity">
    <text evidence="7">Belongs to the nucleoporin Nup84/Nup107 family.</text>
</comment>
<dbReference type="Pfam" id="PF04121">
    <property type="entry name" value="Nup84_Nup100"/>
    <property type="match status" value="1"/>
</dbReference>
<keyword evidence="9" id="KW-1185">Reference proteome</keyword>
<dbReference type="Gene3D" id="1.20.190.50">
    <property type="match status" value="1"/>
</dbReference>
<evidence type="ECO:0000256" key="1">
    <source>
        <dbReference type="ARBA" id="ARBA00022448"/>
    </source>
</evidence>
<dbReference type="GO" id="GO:0006406">
    <property type="term" value="P:mRNA export from nucleus"/>
    <property type="evidence" value="ECO:0007669"/>
    <property type="project" value="TreeGrafter"/>
</dbReference>
<sequence length="121" mass="14021">LVDQAYESIVKLLTSDWMLPERGSNGIDRQHREMSRIRQIYVPELILRLHIMLYSSRECIPGSVLFALPLTRAPDSPHLSDRNLKVALELANIVADSQYKLYDDFLHQDERRLGEYLGAVR</sequence>
<dbReference type="AlphaFoldDB" id="A0A0C9WDH3"/>
<organism evidence="8 9">
    <name type="scientific">Hydnomerulius pinastri MD-312</name>
    <dbReference type="NCBI Taxonomy" id="994086"/>
    <lineage>
        <taxon>Eukaryota</taxon>
        <taxon>Fungi</taxon>
        <taxon>Dikarya</taxon>
        <taxon>Basidiomycota</taxon>
        <taxon>Agaricomycotina</taxon>
        <taxon>Agaricomycetes</taxon>
        <taxon>Agaricomycetidae</taxon>
        <taxon>Boletales</taxon>
        <taxon>Boletales incertae sedis</taxon>
        <taxon>Leucogyrophana</taxon>
    </lineage>
</organism>
<keyword evidence="5 7" id="KW-0906">Nuclear pore complex</keyword>
<protein>
    <recommendedName>
        <fullName evidence="7">Nuclear pore complex protein</fullName>
    </recommendedName>
</protein>
<name>A0A0C9WDH3_9AGAM</name>
<evidence type="ECO:0000256" key="5">
    <source>
        <dbReference type="ARBA" id="ARBA00023132"/>
    </source>
</evidence>
<dbReference type="OrthoDB" id="2689873at2759"/>
<dbReference type="Proteomes" id="UP000053820">
    <property type="component" value="Unassembled WGS sequence"/>
</dbReference>
<dbReference type="EMBL" id="KN839855">
    <property type="protein sequence ID" value="KIJ62482.1"/>
    <property type="molecule type" value="Genomic_DNA"/>
</dbReference>
<gene>
    <name evidence="8" type="ORF">HYDPIDRAFT_94508</name>
</gene>
<dbReference type="GO" id="GO:0000973">
    <property type="term" value="P:post-transcriptional tethering of RNA polymerase II gene DNA at nuclear periphery"/>
    <property type="evidence" value="ECO:0007669"/>
    <property type="project" value="TreeGrafter"/>
</dbReference>
<evidence type="ECO:0000256" key="6">
    <source>
        <dbReference type="ARBA" id="ARBA00023242"/>
    </source>
</evidence>
<evidence type="ECO:0000256" key="4">
    <source>
        <dbReference type="ARBA" id="ARBA00023010"/>
    </source>
</evidence>
<keyword evidence="2" id="KW-0509">mRNA transport</keyword>
<evidence type="ECO:0000256" key="2">
    <source>
        <dbReference type="ARBA" id="ARBA00022816"/>
    </source>
</evidence>
<evidence type="ECO:0000256" key="3">
    <source>
        <dbReference type="ARBA" id="ARBA00022927"/>
    </source>
</evidence>
<comment type="function">
    <text evidence="7">Functions as a component of the nuclear pore complex (NPC).</text>
</comment>
<comment type="subcellular location">
    <subcellularLocation>
        <location evidence="7">Nucleus</location>
        <location evidence="7">Nuclear pore complex</location>
    </subcellularLocation>
    <subcellularLocation>
        <location evidence="7">Nucleus membrane</location>
    </subcellularLocation>
</comment>
<evidence type="ECO:0000313" key="9">
    <source>
        <dbReference type="Proteomes" id="UP000053820"/>
    </source>
</evidence>
<comment type="subunit">
    <text evidence="7">Part of the nuclear pore complex (NPC).</text>
</comment>
<keyword evidence="6 7" id="KW-0539">Nucleus</keyword>
<dbReference type="HOGENOM" id="CLU_2043637_0_0_1"/>
<feature type="non-terminal residue" evidence="8">
    <location>
        <position position="121"/>
    </location>
</feature>
<evidence type="ECO:0000256" key="7">
    <source>
        <dbReference type="RuleBase" id="RU365072"/>
    </source>
</evidence>
<dbReference type="GO" id="GO:0006606">
    <property type="term" value="P:protein import into nucleus"/>
    <property type="evidence" value="ECO:0007669"/>
    <property type="project" value="TreeGrafter"/>
</dbReference>
<dbReference type="GO" id="GO:0031965">
    <property type="term" value="C:nuclear membrane"/>
    <property type="evidence" value="ECO:0007669"/>
    <property type="project" value="UniProtKB-SubCell"/>
</dbReference>
<dbReference type="PANTHER" id="PTHR13003:SF2">
    <property type="entry name" value="NUCLEAR PORE COMPLEX PROTEIN NUP107"/>
    <property type="match status" value="1"/>
</dbReference>
<keyword evidence="1 7" id="KW-0813">Transport</keyword>
<dbReference type="InterPro" id="IPR007252">
    <property type="entry name" value="Nup84/Nup107"/>
</dbReference>
<proteinExistence type="inferred from homology"/>
<reference evidence="8 9" key="1">
    <citation type="submission" date="2014-04" db="EMBL/GenBank/DDBJ databases">
        <title>Evolutionary Origins and Diversification of the Mycorrhizal Mutualists.</title>
        <authorList>
            <consortium name="DOE Joint Genome Institute"/>
            <consortium name="Mycorrhizal Genomics Consortium"/>
            <person name="Kohler A."/>
            <person name="Kuo A."/>
            <person name="Nagy L.G."/>
            <person name="Floudas D."/>
            <person name="Copeland A."/>
            <person name="Barry K.W."/>
            <person name="Cichocki N."/>
            <person name="Veneault-Fourrey C."/>
            <person name="LaButti K."/>
            <person name="Lindquist E.A."/>
            <person name="Lipzen A."/>
            <person name="Lundell T."/>
            <person name="Morin E."/>
            <person name="Murat C."/>
            <person name="Riley R."/>
            <person name="Ohm R."/>
            <person name="Sun H."/>
            <person name="Tunlid A."/>
            <person name="Henrissat B."/>
            <person name="Grigoriev I.V."/>
            <person name="Hibbett D.S."/>
            <person name="Martin F."/>
        </authorList>
    </citation>
    <scope>NUCLEOTIDE SEQUENCE [LARGE SCALE GENOMIC DNA]</scope>
    <source>
        <strain evidence="8 9">MD-312</strain>
    </source>
</reference>
<keyword evidence="7" id="KW-0472">Membrane</keyword>
<keyword evidence="4 7" id="KW-0811">Translocation</keyword>
<accession>A0A0C9WDH3</accession>
<keyword evidence="3" id="KW-0653">Protein transport</keyword>
<dbReference type="GO" id="GO:0031080">
    <property type="term" value="C:nuclear pore outer ring"/>
    <property type="evidence" value="ECO:0007669"/>
    <property type="project" value="TreeGrafter"/>
</dbReference>
<dbReference type="PANTHER" id="PTHR13003">
    <property type="entry name" value="NUP107-RELATED"/>
    <property type="match status" value="1"/>
</dbReference>
<evidence type="ECO:0000313" key="8">
    <source>
        <dbReference type="EMBL" id="KIJ62482.1"/>
    </source>
</evidence>